<dbReference type="Proteomes" id="UP000034727">
    <property type="component" value="Unassembled WGS sequence"/>
</dbReference>
<comment type="caution">
    <text evidence="1">The sequence shown here is derived from an EMBL/GenBank/DDBJ whole genome shotgun (WGS) entry which is preliminary data.</text>
</comment>
<evidence type="ECO:0008006" key="3">
    <source>
        <dbReference type="Google" id="ProtNLM"/>
    </source>
</evidence>
<reference evidence="1 2" key="1">
    <citation type="journal article" date="2015" name="Nature">
        <title>rRNA introns, odd ribosomes, and small enigmatic genomes across a large radiation of phyla.</title>
        <authorList>
            <person name="Brown C.T."/>
            <person name="Hug L.A."/>
            <person name="Thomas B.C."/>
            <person name="Sharon I."/>
            <person name="Castelle C.J."/>
            <person name="Singh A."/>
            <person name="Wilkins M.J."/>
            <person name="Williams K.H."/>
            <person name="Banfield J.F."/>
        </authorList>
    </citation>
    <scope>NUCLEOTIDE SEQUENCE [LARGE SCALE GENOMIC DNA]</scope>
</reference>
<dbReference type="AlphaFoldDB" id="A0A0G1QBV5"/>
<protein>
    <recommendedName>
        <fullName evidence="3">Pilus assembly protein, PilO</fullName>
    </recommendedName>
</protein>
<accession>A0A0G1QBV5</accession>
<evidence type="ECO:0000313" key="1">
    <source>
        <dbReference type="EMBL" id="KKU15198.1"/>
    </source>
</evidence>
<evidence type="ECO:0000313" key="2">
    <source>
        <dbReference type="Proteomes" id="UP000034727"/>
    </source>
</evidence>
<dbReference type="Gene3D" id="3.30.70.60">
    <property type="match status" value="1"/>
</dbReference>
<gene>
    <name evidence="1" type="ORF">UX22_C0011G0006</name>
</gene>
<name>A0A0G1QBV5_9BACT</name>
<organism evidence="1 2">
    <name type="scientific">Candidatus Jorgensenbacteria bacterium GW2011_GWA2_45_9</name>
    <dbReference type="NCBI Taxonomy" id="1618663"/>
    <lineage>
        <taxon>Bacteria</taxon>
        <taxon>Candidatus Joergenseniibacteriota</taxon>
    </lineage>
</organism>
<sequence>MKPSTKRILSIILSVALLVGALVVYGNFIRPEMESVAKARSLAASKENLLNNQTAAVVQVQNVISQFQTAEGFSEKIALAIPREPATTDALNQVYAISLSSKADLLDFSVEMQPFRTPSGESVIRQLGTVSLNISARGAYQDIKSFLQSLETNARIANVGEMRITPVAGMSGTYTISATVEMYFQN</sequence>
<proteinExistence type="predicted"/>
<dbReference type="InterPro" id="IPR014717">
    <property type="entry name" value="Transl_elong_EF1B/ribsomal_bS6"/>
</dbReference>
<dbReference type="EMBL" id="LCLJ01000011">
    <property type="protein sequence ID" value="KKU15198.1"/>
    <property type="molecule type" value="Genomic_DNA"/>
</dbReference>